<evidence type="ECO:0000313" key="2">
    <source>
        <dbReference type="Proteomes" id="UP000015105"/>
    </source>
</evidence>
<reference evidence="2" key="2">
    <citation type="journal article" date="2017" name="Nat. Plants">
        <title>The Aegilops tauschii genome reveals multiple impacts of transposons.</title>
        <authorList>
            <person name="Zhao G."/>
            <person name="Zou C."/>
            <person name="Li K."/>
            <person name="Wang K."/>
            <person name="Li T."/>
            <person name="Gao L."/>
            <person name="Zhang X."/>
            <person name="Wang H."/>
            <person name="Yang Z."/>
            <person name="Liu X."/>
            <person name="Jiang W."/>
            <person name="Mao L."/>
            <person name="Kong X."/>
            <person name="Jiao Y."/>
            <person name="Jia J."/>
        </authorList>
    </citation>
    <scope>NUCLEOTIDE SEQUENCE [LARGE SCALE GENOMIC DNA]</scope>
    <source>
        <strain evidence="2">cv. AL8/78</strain>
    </source>
</reference>
<evidence type="ECO:0000313" key="1">
    <source>
        <dbReference type="EnsemblPlants" id="AET7Gv20729400.7"/>
    </source>
</evidence>
<reference evidence="1" key="3">
    <citation type="journal article" date="2017" name="Nature">
        <title>Genome sequence of the progenitor of the wheat D genome Aegilops tauschii.</title>
        <authorList>
            <person name="Luo M.C."/>
            <person name="Gu Y.Q."/>
            <person name="Puiu D."/>
            <person name="Wang H."/>
            <person name="Twardziok S.O."/>
            <person name="Deal K.R."/>
            <person name="Huo N."/>
            <person name="Zhu T."/>
            <person name="Wang L."/>
            <person name="Wang Y."/>
            <person name="McGuire P.E."/>
            <person name="Liu S."/>
            <person name="Long H."/>
            <person name="Ramasamy R.K."/>
            <person name="Rodriguez J.C."/>
            <person name="Van S.L."/>
            <person name="Yuan L."/>
            <person name="Wang Z."/>
            <person name="Xia Z."/>
            <person name="Xiao L."/>
            <person name="Anderson O.D."/>
            <person name="Ouyang S."/>
            <person name="Liang Y."/>
            <person name="Zimin A.V."/>
            <person name="Pertea G."/>
            <person name="Qi P."/>
            <person name="Bennetzen J.L."/>
            <person name="Dai X."/>
            <person name="Dawson M.W."/>
            <person name="Muller H.G."/>
            <person name="Kugler K."/>
            <person name="Rivarola-Duarte L."/>
            <person name="Spannagl M."/>
            <person name="Mayer K.F.X."/>
            <person name="Lu F.H."/>
            <person name="Bevan M.W."/>
            <person name="Leroy P."/>
            <person name="Li P."/>
            <person name="You F.M."/>
            <person name="Sun Q."/>
            <person name="Liu Z."/>
            <person name="Lyons E."/>
            <person name="Wicker T."/>
            <person name="Salzberg S.L."/>
            <person name="Devos K.M."/>
            <person name="Dvorak J."/>
        </authorList>
    </citation>
    <scope>NUCLEOTIDE SEQUENCE [LARGE SCALE GENOMIC DNA]</scope>
    <source>
        <strain evidence="1">cv. AL8/78</strain>
    </source>
</reference>
<reference evidence="1" key="4">
    <citation type="submission" date="2019-03" db="UniProtKB">
        <authorList>
            <consortium name="EnsemblPlants"/>
        </authorList>
    </citation>
    <scope>IDENTIFICATION</scope>
</reference>
<dbReference type="Gramene" id="AET7Gv20729400.7">
    <property type="protein sequence ID" value="AET7Gv20729400.7"/>
    <property type="gene ID" value="AET7Gv20729400"/>
</dbReference>
<keyword evidence="2" id="KW-1185">Reference proteome</keyword>
<dbReference type="EnsemblPlants" id="AET7Gv20729400.7">
    <property type="protein sequence ID" value="AET7Gv20729400.7"/>
    <property type="gene ID" value="AET7Gv20729400"/>
</dbReference>
<protein>
    <submittedName>
        <fullName evidence="1">Uncharacterized protein</fullName>
    </submittedName>
</protein>
<reference evidence="1" key="5">
    <citation type="journal article" date="2021" name="G3 (Bethesda)">
        <title>Aegilops tauschii genome assembly Aet v5.0 features greater sequence contiguity and improved annotation.</title>
        <authorList>
            <person name="Wang L."/>
            <person name="Zhu T."/>
            <person name="Rodriguez J.C."/>
            <person name="Deal K.R."/>
            <person name="Dubcovsky J."/>
            <person name="McGuire P.E."/>
            <person name="Lux T."/>
            <person name="Spannagl M."/>
            <person name="Mayer K.F.X."/>
            <person name="Baldrich P."/>
            <person name="Meyers B.C."/>
            <person name="Huo N."/>
            <person name="Gu Y.Q."/>
            <person name="Zhou H."/>
            <person name="Devos K.M."/>
            <person name="Bennetzen J.L."/>
            <person name="Unver T."/>
            <person name="Budak H."/>
            <person name="Gulick P.J."/>
            <person name="Galiba G."/>
            <person name="Kalapos B."/>
            <person name="Nelson D.R."/>
            <person name="Li P."/>
            <person name="You F.M."/>
            <person name="Luo M.C."/>
            <person name="Dvorak J."/>
        </authorList>
    </citation>
    <scope>NUCLEOTIDE SEQUENCE [LARGE SCALE GENOMIC DNA]</scope>
    <source>
        <strain evidence="1">cv. AL8/78</strain>
    </source>
</reference>
<proteinExistence type="predicted"/>
<accession>A0A453RVX1</accession>
<dbReference type="Proteomes" id="UP000015105">
    <property type="component" value="Chromosome 7D"/>
</dbReference>
<reference evidence="2" key="1">
    <citation type="journal article" date="2014" name="Science">
        <title>Ancient hybridizations among the ancestral genomes of bread wheat.</title>
        <authorList>
            <consortium name="International Wheat Genome Sequencing Consortium,"/>
            <person name="Marcussen T."/>
            <person name="Sandve S.R."/>
            <person name="Heier L."/>
            <person name="Spannagl M."/>
            <person name="Pfeifer M."/>
            <person name="Jakobsen K.S."/>
            <person name="Wulff B.B."/>
            <person name="Steuernagel B."/>
            <person name="Mayer K.F."/>
            <person name="Olsen O.A."/>
        </authorList>
    </citation>
    <scope>NUCLEOTIDE SEQUENCE [LARGE SCALE GENOMIC DNA]</scope>
    <source>
        <strain evidence="2">cv. AL8/78</strain>
    </source>
</reference>
<sequence length="42" mass="4804">NLERMPLQNEFCIIVLFSGMQNFLFDSSAILGANLHNDFVMI</sequence>
<organism evidence="1 2">
    <name type="scientific">Aegilops tauschii subsp. strangulata</name>
    <name type="common">Goatgrass</name>
    <dbReference type="NCBI Taxonomy" id="200361"/>
    <lineage>
        <taxon>Eukaryota</taxon>
        <taxon>Viridiplantae</taxon>
        <taxon>Streptophyta</taxon>
        <taxon>Embryophyta</taxon>
        <taxon>Tracheophyta</taxon>
        <taxon>Spermatophyta</taxon>
        <taxon>Magnoliopsida</taxon>
        <taxon>Liliopsida</taxon>
        <taxon>Poales</taxon>
        <taxon>Poaceae</taxon>
        <taxon>BOP clade</taxon>
        <taxon>Pooideae</taxon>
        <taxon>Triticodae</taxon>
        <taxon>Triticeae</taxon>
        <taxon>Triticinae</taxon>
        <taxon>Aegilops</taxon>
    </lineage>
</organism>
<name>A0A453RVX1_AEGTS</name>
<dbReference type="AlphaFoldDB" id="A0A453RVX1"/>